<evidence type="ECO:0000313" key="10">
    <source>
        <dbReference type="EMBL" id="RZT76009.1"/>
    </source>
</evidence>
<dbReference type="PANTHER" id="PTHR37422">
    <property type="entry name" value="TEICHURONIC ACID BIOSYNTHESIS PROTEIN TUAE"/>
    <property type="match status" value="1"/>
</dbReference>
<dbReference type="EMBL" id="SHKM01000002">
    <property type="protein sequence ID" value="RZT76009.1"/>
    <property type="molecule type" value="Genomic_DNA"/>
</dbReference>
<feature type="transmembrane region" description="Helical" evidence="6">
    <location>
        <begin position="90"/>
        <end position="114"/>
    </location>
</feature>
<evidence type="ECO:0000256" key="4">
    <source>
        <dbReference type="ARBA" id="ARBA00023136"/>
    </source>
</evidence>
<comment type="subcellular location">
    <subcellularLocation>
        <location evidence="1">Membrane</location>
        <topology evidence="1">Multi-pass membrane protein</topology>
    </subcellularLocation>
</comment>
<feature type="transmembrane region" description="Helical" evidence="6">
    <location>
        <begin position="36"/>
        <end position="54"/>
    </location>
</feature>
<evidence type="ECO:0000256" key="2">
    <source>
        <dbReference type="ARBA" id="ARBA00022692"/>
    </source>
</evidence>
<evidence type="ECO:0000256" key="5">
    <source>
        <dbReference type="SAM" id="MobiDB-lite"/>
    </source>
</evidence>
<keyword evidence="4 6" id="KW-0472">Membrane</keyword>
<evidence type="ECO:0000259" key="7">
    <source>
        <dbReference type="Pfam" id="PF04932"/>
    </source>
</evidence>
<reference evidence="10 11" key="1">
    <citation type="submission" date="2019-02" db="EMBL/GenBank/DDBJ databases">
        <title>Genomic Encyclopedia of Type Strains, Phase IV (KMG-IV): sequencing the most valuable type-strain genomes for metagenomic binning, comparative biology and taxonomic classification.</title>
        <authorList>
            <person name="Goeker M."/>
        </authorList>
    </citation>
    <scope>NUCLEOTIDE SEQUENCE [LARGE SCALE GENOMIC DNA]</scope>
    <source>
        <strain evidence="10 11">DSM 21223</strain>
    </source>
</reference>
<keyword evidence="11" id="KW-1185">Reference proteome</keyword>
<sequence>MSFSYQRHLQCSLFLVGAMACLPFLNPHHYNPIPSFYAEWWAGLLGLLASSLFLREPARQDLRLPLGALIPFALIALFLFQLVAGKVHFLHQGLLFCLYLIWACLMLLLGRVLVREAGLERLTQTLSIGFLCGGLMSLLIVGLQLYRPDWLGLEFIFPTRNGQVFANLGQRNQFADYLWLGVLSAIYLQARQRLRLWQFLLAAIPLALCAVFTASRSVYLYIAATAILSFAVGYRQSDFASIRRGTGWVIAAALLVELAKHFGNVSDVAMVTAGERLYSDPGGISTRFALWLIAWNSFLQAPLLGVGLGGFSWQTFVLAGSVPPGSLPGAAEHAHNLFAQLLAEFGIASLLTLMLVGVALWREFRKQAWGHGHWWGLAAITIIGLHSQLEYPLWYAFFLGPMAILLGALAPRPISIDLGKLGPRAMALLLLAGIWVMGNLYRDYSLLEDTMHWRDIDTTQQASWPEVHTRLSKLYGESLFPHYVQLYYALAAPISPDNLEEKLAITADSLLFSPVDRLVFKYPALLALAGRQDEAQQMLQLAILAYPARVPAALGQVRVLADNYPEIRTLAASLEKAEAAARQPPGFSAGAAPQTPPSPVSGNR</sequence>
<keyword evidence="2 6" id="KW-0812">Transmembrane</keyword>
<feature type="domain" description="Protein glycosylation ligase" evidence="9">
    <location>
        <begin position="164"/>
        <end position="188"/>
    </location>
</feature>
<accession>A0ABY0IMX8</accession>
<gene>
    <name evidence="10" type="ORF">EV678_1877</name>
</gene>
<keyword evidence="10" id="KW-0436">Ligase</keyword>
<evidence type="ECO:0000256" key="1">
    <source>
        <dbReference type="ARBA" id="ARBA00004141"/>
    </source>
</evidence>
<evidence type="ECO:0000259" key="9">
    <source>
        <dbReference type="Pfam" id="PF15864"/>
    </source>
</evidence>
<feature type="transmembrane region" description="Helical" evidence="6">
    <location>
        <begin position="392"/>
        <end position="409"/>
    </location>
</feature>
<comment type="caution">
    <text evidence="10">The sequence shown here is derived from an EMBL/GenBank/DDBJ whole genome shotgun (WGS) entry which is preliminary data.</text>
</comment>
<dbReference type="Pfam" id="PF04932">
    <property type="entry name" value="Wzy_C"/>
    <property type="match status" value="1"/>
</dbReference>
<feature type="compositionally biased region" description="Pro residues" evidence="5">
    <location>
        <begin position="594"/>
        <end position="604"/>
    </location>
</feature>
<dbReference type="PANTHER" id="PTHR37422:SF13">
    <property type="entry name" value="LIPOPOLYSACCHARIDE BIOSYNTHESIS PROTEIN PA4999-RELATED"/>
    <property type="match status" value="1"/>
</dbReference>
<feature type="domain" description="O-antigen ligase-related" evidence="7">
    <location>
        <begin position="202"/>
        <end position="352"/>
    </location>
</feature>
<keyword evidence="3 6" id="KW-1133">Transmembrane helix</keyword>
<feature type="transmembrane region" description="Helical" evidence="6">
    <location>
        <begin position="288"/>
        <end position="317"/>
    </location>
</feature>
<evidence type="ECO:0000256" key="6">
    <source>
        <dbReference type="SAM" id="Phobius"/>
    </source>
</evidence>
<feature type="transmembrane region" description="Helical" evidence="6">
    <location>
        <begin position="174"/>
        <end position="190"/>
    </location>
</feature>
<feature type="transmembrane region" description="Helical" evidence="6">
    <location>
        <begin position="421"/>
        <end position="441"/>
    </location>
</feature>
<protein>
    <submittedName>
        <fullName evidence="10">O-antigen ligase</fullName>
    </submittedName>
</protein>
<dbReference type="InterPro" id="IPR031726">
    <property type="entry name" value="PglL_A"/>
</dbReference>
<name>A0ABY0IMX8_9RHOO</name>
<dbReference type="Pfam" id="PF15864">
    <property type="entry name" value="PglL_A"/>
    <property type="match status" value="1"/>
</dbReference>
<dbReference type="Proteomes" id="UP000292136">
    <property type="component" value="Unassembled WGS sequence"/>
</dbReference>
<evidence type="ECO:0000313" key="11">
    <source>
        <dbReference type="Proteomes" id="UP000292136"/>
    </source>
</evidence>
<evidence type="ECO:0000256" key="3">
    <source>
        <dbReference type="ARBA" id="ARBA00022989"/>
    </source>
</evidence>
<dbReference type="InterPro" id="IPR021797">
    <property type="entry name" value="Wzy_C_2"/>
</dbReference>
<dbReference type="GO" id="GO:0016874">
    <property type="term" value="F:ligase activity"/>
    <property type="evidence" value="ECO:0007669"/>
    <property type="project" value="UniProtKB-KW"/>
</dbReference>
<feature type="domain" description="Virulence factor membrane-bound polymerase C-terminal" evidence="8">
    <location>
        <begin position="374"/>
        <end position="550"/>
    </location>
</feature>
<dbReference type="InterPro" id="IPR051533">
    <property type="entry name" value="WaaL-like"/>
</dbReference>
<feature type="transmembrane region" description="Helical" evidence="6">
    <location>
        <begin position="66"/>
        <end position="84"/>
    </location>
</feature>
<dbReference type="Pfam" id="PF11846">
    <property type="entry name" value="Wzy_C_2"/>
    <property type="match status" value="1"/>
</dbReference>
<dbReference type="PROSITE" id="PS51257">
    <property type="entry name" value="PROKAR_LIPOPROTEIN"/>
    <property type="match status" value="1"/>
</dbReference>
<proteinExistence type="predicted"/>
<feature type="region of interest" description="Disordered" evidence="5">
    <location>
        <begin position="581"/>
        <end position="604"/>
    </location>
</feature>
<feature type="transmembrane region" description="Helical" evidence="6">
    <location>
        <begin position="219"/>
        <end position="234"/>
    </location>
</feature>
<feature type="transmembrane region" description="Helical" evidence="6">
    <location>
        <begin position="197"/>
        <end position="213"/>
    </location>
</feature>
<organism evidence="10 11">
    <name type="scientific">Azospira oryzae</name>
    <dbReference type="NCBI Taxonomy" id="146939"/>
    <lineage>
        <taxon>Bacteria</taxon>
        <taxon>Pseudomonadati</taxon>
        <taxon>Pseudomonadota</taxon>
        <taxon>Betaproteobacteria</taxon>
        <taxon>Rhodocyclales</taxon>
        <taxon>Rhodocyclaceae</taxon>
        <taxon>Azospira</taxon>
    </lineage>
</organism>
<feature type="transmembrane region" description="Helical" evidence="6">
    <location>
        <begin position="126"/>
        <end position="146"/>
    </location>
</feature>
<feature type="transmembrane region" description="Helical" evidence="6">
    <location>
        <begin position="337"/>
        <end position="361"/>
    </location>
</feature>
<feature type="transmembrane region" description="Helical" evidence="6">
    <location>
        <begin position="368"/>
        <end position="386"/>
    </location>
</feature>
<dbReference type="RefSeq" id="WP_130459342.1">
    <property type="nucleotide sequence ID" value="NZ_SHKM01000002.1"/>
</dbReference>
<dbReference type="InterPro" id="IPR007016">
    <property type="entry name" value="O-antigen_ligase-rel_domated"/>
</dbReference>
<evidence type="ECO:0000259" key="8">
    <source>
        <dbReference type="Pfam" id="PF11846"/>
    </source>
</evidence>